<dbReference type="PROSITE" id="PS50949">
    <property type="entry name" value="HTH_GNTR"/>
    <property type="match status" value="1"/>
</dbReference>
<dbReference type="PANTHER" id="PTHR43537:SF5">
    <property type="entry name" value="UXU OPERON TRANSCRIPTIONAL REGULATOR"/>
    <property type="match status" value="1"/>
</dbReference>
<dbReference type="InterPro" id="IPR008920">
    <property type="entry name" value="TF_FadR/GntR_C"/>
</dbReference>
<dbReference type="PANTHER" id="PTHR43537">
    <property type="entry name" value="TRANSCRIPTIONAL REGULATOR, GNTR FAMILY"/>
    <property type="match status" value="1"/>
</dbReference>
<dbReference type="Pfam" id="PF00392">
    <property type="entry name" value="GntR"/>
    <property type="match status" value="1"/>
</dbReference>
<dbReference type="Pfam" id="PF07729">
    <property type="entry name" value="FCD"/>
    <property type="match status" value="1"/>
</dbReference>
<dbReference type="CDD" id="cd07377">
    <property type="entry name" value="WHTH_GntR"/>
    <property type="match status" value="1"/>
</dbReference>
<keyword evidence="1" id="KW-0805">Transcription regulation</keyword>
<evidence type="ECO:0000313" key="6">
    <source>
        <dbReference type="Proteomes" id="UP001165283"/>
    </source>
</evidence>
<feature type="domain" description="HTH gntR-type" evidence="4">
    <location>
        <begin position="9"/>
        <end position="77"/>
    </location>
</feature>
<dbReference type="Proteomes" id="UP001165283">
    <property type="component" value="Unassembled WGS sequence"/>
</dbReference>
<dbReference type="InterPro" id="IPR036390">
    <property type="entry name" value="WH_DNA-bd_sf"/>
</dbReference>
<dbReference type="SMART" id="SM00895">
    <property type="entry name" value="FCD"/>
    <property type="match status" value="1"/>
</dbReference>
<gene>
    <name evidence="5" type="ORF">KDL28_11855</name>
</gene>
<evidence type="ECO:0000259" key="4">
    <source>
        <dbReference type="PROSITE" id="PS50949"/>
    </source>
</evidence>
<dbReference type="RefSeq" id="WP_252437819.1">
    <property type="nucleotide sequence ID" value="NZ_JAGSOV010000024.1"/>
</dbReference>
<keyword evidence="6" id="KW-1185">Reference proteome</keyword>
<dbReference type="InterPro" id="IPR000524">
    <property type="entry name" value="Tscrpt_reg_HTH_GntR"/>
</dbReference>
<dbReference type="PRINTS" id="PR00035">
    <property type="entry name" value="HTHGNTR"/>
</dbReference>
<proteinExistence type="predicted"/>
<sequence>MTLDRVHRAGLVEAVFQQLRAAILEGDLPPGSRMPSERTLVERFGVSRPVVREALSRLEHSSLIRVQQGASTTVRDWRTEGDLGVLLDLAEVGAVGHLERDIIEARQAIGSDAARRCAQRATPHDVAAITAAADDLAGAGPDLVELDRRNLVFWRAVMVATQNIAYQLAYNSLISGRLAPRDQPVQGRVDELVDITAHRQLAVLIAAGEAEAAAAVAWALLDRTEAPVSDEATG</sequence>
<name>A0ABT0ZYF5_9PSEU</name>
<evidence type="ECO:0000256" key="1">
    <source>
        <dbReference type="ARBA" id="ARBA00023015"/>
    </source>
</evidence>
<dbReference type="Gene3D" id="1.20.120.530">
    <property type="entry name" value="GntR ligand-binding domain-like"/>
    <property type="match status" value="1"/>
</dbReference>
<organism evidence="5 6">
    <name type="scientific">Pseudonocardia humida</name>
    <dbReference type="NCBI Taxonomy" id="2800819"/>
    <lineage>
        <taxon>Bacteria</taxon>
        <taxon>Bacillati</taxon>
        <taxon>Actinomycetota</taxon>
        <taxon>Actinomycetes</taxon>
        <taxon>Pseudonocardiales</taxon>
        <taxon>Pseudonocardiaceae</taxon>
        <taxon>Pseudonocardia</taxon>
    </lineage>
</organism>
<evidence type="ECO:0000313" key="5">
    <source>
        <dbReference type="EMBL" id="MCO1655746.1"/>
    </source>
</evidence>
<protein>
    <submittedName>
        <fullName evidence="5">FadR family transcriptional regulator</fullName>
    </submittedName>
</protein>
<keyword evidence="2" id="KW-0238">DNA-binding</keyword>
<dbReference type="SMART" id="SM00345">
    <property type="entry name" value="HTH_GNTR"/>
    <property type="match status" value="1"/>
</dbReference>
<dbReference type="Gene3D" id="1.10.10.10">
    <property type="entry name" value="Winged helix-like DNA-binding domain superfamily/Winged helix DNA-binding domain"/>
    <property type="match status" value="1"/>
</dbReference>
<dbReference type="SUPFAM" id="SSF46785">
    <property type="entry name" value="Winged helix' DNA-binding domain"/>
    <property type="match status" value="1"/>
</dbReference>
<dbReference type="EMBL" id="JAGSOV010000024">
    <property type="protein sequence ID" value="MCO1655746.1"/>
    <property type="molecule type" value="Genomic_DNA"/>
</dbReference>
<evidence type="ECO:0000256" key="2">
    <source>
        <dbReference type="ARBA" id="ARBA00023125"/>
    </source>
</evidence>
<evidence type="ECO:0000256" key="3">
    <source>
        <dbReference type="ARBA" id="ARBA00023163"/>
    </source>
</evidence>
<dbReference type="InterPro" id="IPR036388">
    <property type="entry name" value="WH-like_DNA-bd_sf"/>
</dbReference>
<comment type="caution">
    <text evidence="5">The sequence shown here is derived from an EMBL/GenBank/DDBJ whole genome shotgun (WGS) entry which is preliminary data.</text>
</comment>
<dbReference type="SUPFAM" id="SSF48008">
    <property type="entry name" value="GntR ligand-binding domain-like"/>
    <property type="match status" value="1"/>
</dbReference>
<reference evidence="5" key="1">
    <citation type="submission" date="2021-04" db="EMBL/GenBank/DDBJ databases">
        <title>Pseudonocardia sp. nov., isolated from sandy soil of mangrove forest.</title>
        <authorList>
            <person name="Zan Z."/>
            <person name="Huang R."/>
            <person name="Liu W."/>
        </authorList>
    </citation>
    <scope>NUCLEOTIDE SEQUENCE</scope>
    <source>
        <strain evidence="5">S2-4</strain>
    </source>
</reference>
<keyword evidence="3" id="KW-0804">Transcription</keyword>
<dbReference type="InterPro" id="IPR011711">
    <property type="entry name" value="GntR_C"/>
</dbReference>
<accession>A0ABT0ZYF5</accession>